<reference evidence="1" key="1">
    <citation type="submission" date="2022-03" db="EMBL/GenBank/DDBJ databases">
        <authorList>
            <person name="Lindestad O."/>
        </authorList>
    </citation>
    <scope>NUCLEOTIDE SEQUENCE</scope>
</reference>
<gene>
    <name evidence="1" type="primary">jg25750</name>
    <name evidence="1" type="ORF">PAEG_LOCUS3561</name>
</gene>
<protein>
    <submittedName>
        <fullName evidence="1">Jg25750 protein</fullName>
    </submittedName>
</protein>
<accession>A0A8S4QLP3</accession>
<comment type="caution">
    <text evidence="1">The sequence shown here is derived from an EMBL/GenBank/DDBJ whole genome shotgun (WGS) entry which is preliminary data.</text>
</comment>
<keyword evidence="2" id="KW-1185">Reference proteome</keyword>
<organism evidence="1 2">
    <name type="scientific">Pararge aegeria aegeria</name>
    <dbReference type="NCBI Taxonomy" id="348720"/>
    <lineage>
        <taxon>Eukaryota</taxon>
        <taxon>Metazoa</taxon>
        <taxon>Ecdysozoa</taxon>
        <taxon>Arthropoda</taxon>
        <taxon>Hexapoda</taxon>
        <taxon>Insecta</taxon>
        <taxon>Pterygota</taxon>
        <taxon>Neoptera</taxon>
        <taxon>Endopterygota</taxon>
        <taxon>Lepidoptera</taxon>
        <taxon>Glossata</taxon>
        <taxon>Ditrysia</taxon>
        <taxon>Papilionoidea</taxon>
        <taxon>Nymphalidae</taxon>
        <taxon>Satyrinae</taxon>
        <taxon>Satyrini</taxon>
        <taxon>Parargina</taxon>
        <taxon>Pararge</taxon>
    </lineage>
</organism>
<name>A0A8S4QLP3_9NEOP</name>
<dbReference type="EMBL" id="CAKXAJ010011520">
    <property type="protein sequence ID" value="CAH2214271.1"/>
    <property type="molecule type" value="Genomic_DNA"/>
</dbReference>
<dbReference type="AlphaFoldDB" id="A0A8S4QLP3"/>
<evidence type="ECO:0000313" key="2">
    <source>
        <dbReference type="Proteomes" id="UP000838756"/>
    </source>
</evidence>
<dbReference type="Proteomes" id="UP000838756">
    <property type="component" value="Unassembled WGS sequence"/>
</dbReference>
<evidence type="ECO:0000313" key="1">
    <source>
        <dbReference type="EMBL" id="CAH2214271.1"/>
    </source>
</evidence>
<sequence length="78" mass="9082">MTFLDFLLPGRLDWPAEENVDQFRRVRASAVLRRVGHPRPRAGICVQFGRPCEIEFLYRLSALRNRPDPCSRALMQPD</sequence>
<proteinExistence type="predicted"/>